<sequence length="95" mass="10621">MYSSIQVLVMLIVLPRLAREGSRLSNYIGSIQNSSASVYIPYATAEMVLHALANTVRIEGSSQILWICYSRKDVIVTLIFLKMYSPKSIVVLVIL</sequence>
<evidence type="ECO:0008006" key="4">
    <source>
        <dbReference type="Google" id="ProtNLM"/>
    </source>
</evidence>
<feature type="chain" id="PRO_5040512081" description="NADH dehydrogenase subunit 4" evidence="1">
    <location>
        <begin position="21"/>
        <end position="95"/>
    </location>
</feature>
<evidence type="ECO:0000313" key="3">
    <source>
        <dbReference type="Proteomes" id="UP000812287"/>
    </source>
</evidence>
<proteinExistence type="predicted"/>
<reference evidence="2" key="1">
    <citation type="submission" date="2020-11" db="EMBL/GenBank/DDBJ databases">
        <title>Adaptations for nitrogen fixation in a non-lichenized fungal sporocarp promotes dispersal by wood-feeding termites.</title>
        <authorList>
            <consortium name="DOE Joint Genome Institute"/>
            <person name="Koch R.A."/>
            <person name="Yoon G."/>
            <person name="Arayal U."/>
            <person name="Lail K."/>
            <person name="Amirebrahimi M."/>
            <person name="Labutti K."/>
            <person name="Lipzen A."/>
            <person name="Riley R."/>
            <person name="Barry K."/>
            <person name="Henrissat B."/>
            <person name="Grigoriev I.V."/>
            <person name="Herr J.R."/>
            <person name="Aime M.C."/>
        </authorList>
    </citation>
    <scope>NUCLEOTIDE SEQUENCE</scope>
    <source>
        <strain evidence="2">MCA 3950</strain>
    </source>
</reference>
<dbReference type="AlphaFoldDB" id="A0A9P7VF91"/>
<accession>A0A9P7VF91</accession>
<keyword evidence="1" id="KW-0732">Signal</keyword>
<evidence type="ECO:0000256" key="1">
    <source>
        <dbReference type="SAM" id="SignalP"/>
    </source>
</evidence>
<dbReference type="RefSeq" id="XP_043033358.1">
    <property type="nucleotide sequence ID" value="XM_043181874.1"/>
</dbReference>
<dbReference type="EMBL" id="MU250582">
    <property type="protein sequence ID" value="KAG7439858.1"/>
    <property type="molecule type" value="Genomic_DNA"/>
</dbReference>
<protein>
    <recommendedName>
        <fullName evidence="4">NADH dehydrogenase subunit 4</fullName>
    </recommendedName>
</protein>
<dbReference type="GeneID" id="66104170"/>
<name>A0A9P7VF91_9AGAR</name>
<comment type="caution">
    <text evidence="2">The sequence shown here is derived from an EMBL/GenBank/DDBJ whole genome shotgun (WGS) entry which is preliminary data.</text>
</comment>
<organism evidence="2 3">
    <name type="scientific">Guyanagaster necrorhizus</name>
    <dbReference type="NCBI Taxonomy" id="856835"/>
    <lineage>
        <taxon>Eukaryota</taxon>
        <taxon>Fungi</taxon>
        <taxon>Dikarya</taxon>
        <taxon>Basidiomycota</taxon>
        <taxon>Agaricomycotina</taxon>
        <taxon>Agaricomycetes</taxon>
        <taxon>Agaricomycetidae</taxon>
        <taxon>Agaricales</taxon>
        <taxon>Marasmiineae</taxon>
        <taxon>Physalacriaceae</taxon>
        <taxon>Guyanagaster</taxon>
    </lineage>
</organism>
<evidence type="ECO:0000313" key="2">
    <source>
        <dbReference type="EMBL" id="KAG7439858.1"/>
    </source>
</evidence>
<keyword evidence="3" id="KW-1185">Reference proteome</keyword>
<dbReference type="Proteomes" id="UP000812287">
    <property type="component" value="Unassembled WGS sequence"/>
</dbReference>
<gene>
    <name evidence="2" type="ORF">BT62DRAFT_687383</name>
</gene>
<feature type="signal peptide" evidence="1">
    <location>
        <begin position="1"/>
        <end position="20"/>
    </location>
</feature>